<dbReference type="InterPro" id="IPR003399">
    <property type="entry name" value="Mce/MlaD"/>
</dbReference>
<dbReference type="InterPro" id="IPR024516">
    <property type="entry name" value="Mce_C"/>
</dbReference>
<dbReference type="PANTHER" id="PTHR33371">
    <property type="entry name" value="INTERMEMBRANE PHOSPHOLIPID TRANSPORT SYSTEM BINDING PROTEIN MLAD-RELATED"/>
    <property type="match status" value="1"/>
</dbReference>
<dbReference type="RefSeq" id="WP_025349222.1">
    <property type="nucleotide sequence ID" value="NZ_CP006850.1"/>
</dbReference>
<evidence type="ECO:0000313" key="5">
    <source>
        <dbReference type="Proteomes" id="UP000019150"/>
    </source>
</evidence>
<keyword evidence="1" id="KW-1133">Transmembrane helix</keyword>
<evidence type="ECO:0000313" key="4">
    <source>
        <dbReference type="EMBL" id="AHH17762.1"/>
    </source>
</evidence>
<dbReference type="Proteomes" id="UP000019150">
    <property type="component" value="Chromosome"/>
</dbReference>
<dbReference type="PANTHER" id="PTHR33371:SF17">
    <property type="entry name" value="MCE-FAMILY PROTEIN MCE1B"/>
    <property type="match status" value="1"/>
</dbReference>
<evidence type="ECO:0000259" key="3">
    <source>
        <dbReference type="Pfam" id="PF11887"/>
    </source>
</evidence>
<dbReference type="STRING" id="1415166.NONO_c29750"/>
<feature type="transmembrane region" description="Helical" evidence="1">
    <location>
        <begin position="7"/>
        <end position="25"/>
    </location>
</feature>
<dbReference type="GO" id="GO:0005576">
    <property type="term" value="C:extracellular region"/>
    <property type="evidence" value="ECO:0007669"/>
    <property type="project" value="TreeGrafter"/>
</dbReference>
<dbReference type="InterPro" id="IPR052336">
    <property type="entry name" value="MlaD_Phospholipid_Transporter"/>
</dbReference>
<dbReference type="Pfam" id="PF02470">
    <property type="entry name" value="MlaD"/>
    <property type="match status" value="1"/>
</dbReference>
<reference evidence="4 5" key="1">
    <citation type="journal article" date="2014" name="Appl. Environ. Microbiol.">
        <title>Insights into the Microbial Degradation of Rubber and Gutta-Percha by Analysis of the Complete Genome of Nocardia nova SH22a.</title>
        <authorList>
            <person name="Luo Q."/>
            <person name="Hiessl S."/>
            <person name="Poehlein A."/>
            <person name="Daniel R."/>
            <person name="Steinbuchel A."/>
        </authorList>
    </citation>
    <scope>NUCLEOTIDE SEQUENCE [LARGE SCALE GENOMIC DNA]</scope>
    <source>
        <strain evidence="4">SH22a</strain>
    </source>
</reference>
<dbReference type="OrthoDB" id="338143at2"/>
<dbReference type="AlphaFoldDB" id="W5TEV1"/>
<sequence>MTYRRSLFGLSVFLVVAMALLWVTFTTLDRGVDGATHKYSAIFSDVSGLRAGDDVRMAGVRVGRVDEIDLDGVQARVTFRVQADQRLFGTTKAAITYQNVVGQRYLGLAPSDSGDPAPLRPGAVIPLDHTEPSFDLSALLNGFEPLFGGLDTEQVNNLTAALIRALQGDQGSLAALVARTAALAQAVAGPDQVLGAIIDNLGAVVTGLASHSQNLQTVLTQAHTLIDGLARHRDELTGTLDSVATLTGRVGAVMDTAQPQLDEMLHRTPGFTAHVNADKDAFAYLGYNLPPMFQGLARTTQEGAYLDIYPCTFDVTLVPALSTVVSTIVAAATPSGTVQHSAMCR</sequence>
<evidence type="ECO:0000256" key="1">
    <source>
        <dbReference type="SAM" id="Phobius"/>
    </source>
</evidence>
<organism evidence="4 5">
    <name type="scientific">Nocardia nova SH22a</name>
    <dbReference type="NCBI Taxonomy" id="1415166"/>
    <lineage>
        <taxon>Bacteria</taxon>
        <taxon>Bacillati</taxon>
        <taxon>Actinomycetota</taxon>
        <taxon>Actinomycetes</taxon>
        <taxon>Mycobacteriales</taxon>
        <taxon>Nocardiaceae</taxon>
        <taxon>Nocardia</taxon>
    </lineage>
</organism>
<proteinExistence type="predicted"/>
<accession>W5TEV1</accession>
<keyword evidence="1" id="KW-0812">Transmembrane</keyword>
<dbReference type="NCBIfam" id="TIGR00996">
    <property type="entry name" value="Mtu_fam_mce"/>
    <property type="match status" value="1"/>
</dbReference>
<dbReference type="KEGG" id="nno:NONO_c29750"/>
<feature type="domain" description="Mammalian cell entry C-terminal" evidence="3">
    <location>
        <begin position="116"/>
        <end position="269"/>
    </location>
</feature>
<dbReference type="HOGENOM" id="CLU_026704_1_0_11"/>
<dbReference type="PATRIC" id="fig|1415166.3.peg.3048"/>
<keyword evidence="1" id="KW-0472">Membrane</keyword>
<dbReference type="EMBL" id="CP006850">
    <property type="protein sequence ID" value="AHH17762.1"/>
    <property type="molecule type" value="Genomic_DNA"/>
</dbReference>
<name>W5TEV1_9NOCA</name>
<dbReference type="Pfam" id="PF11887">
    <property type="entry name" value="Mce4_CUP1"/>
    <property type="match status" value="1"/>
</dbReference>
<keyword evidence="5" id="KW-1185">Reference proteome</keyword>
<dbReference type="InterPro" id="IPR005693">
    <property type="entry name" value="Mce"/>
</dbReference>
<dbReference type="eggNOG" id="COG1463">
    <property type="taxonomic scope" value="Bacteria"/>
</dbReference>
<evidence type="ECO:0000259" key="2">
    <source>
        <dbReference type="Pfam" id="PF02470"/>
    </source>
</evidence>
<protein>
    <submittedName>
        <fullName evidence="4">MCE family protein MceB</fullName>
    </submittedName>
</protein>
<gene>
    <name evidence="4" type="primary">mce6B</name>
    <name evidence="4" type="ORF">NONO_c29750</name>
</gene>
<feature type="domain" description="Mce/MlaD" evidence="2">
    <location>
        <begin position="37"/>
        <end position="110"/>
    </location>
</feature>
<dbReference type="GO" id="GO:0051701">
    <property type="term" value="P:biological process involved in interaction with host"/>
    <property type="evidence" value="ECO:0007669"/>
    <property type="project" value="TreeGrafter"/>
</dbReference>